<dbReference type="Pfam" id="PF09142">
    <property type="entry name" value="TruB_C"/>
    <property type="match status" value="1"/>
</dbReference>
<evidence type="ECO:0000313" key="10">
    <source>
        <dbReference type="EMBL" id="THV31248.1"/>
    </source>
</evidence>
<dbReference type="Gene3D" id="2.30.130.10">
    <property type="entry name" value="PUA domain"/>
    <property type="match status" value="1"/>
</dbReference>
<dbReference type="InterPro" id="IPR015225">
    <property type="entry name" value="tRNA_psdUridine_synth_fam2_C"/>
</dbReference>
<accession>A0A4S8PKH4</accession>
<proteinExistence type="inferred from homology"/>
<evidence type="ECO:0000256" key="2">
    <source>
        <dbReference type="ARBA" id="ARBA00005642"/>
    </source>
</evidence>
<dbReference type="AlphaFoldDB" id="A0A4S8PKH4"/>
<feature type="region of interest" description="Disordered" evidence="6">
    <location>
        <begin position="1"/>
        <end position="20"/>
    </location>
</feature>
<feature type="domain" description="tRNA pseudouridine synthase II TruB subfamily 2 C-terminal" evidence="8">
    <location>
        <begin position="264"/>
        <end position="318"/>
    </location>
</feature>
<comment type="catalytic activity">
    <reaction evidence="1 5">
        <text>uridine(55) in tRNA = pseudouridine(55) in tRNA</text>
        <dbReference type="Rhea" id="RHEA:42532"/>
        <dbReference type="Rhea" id="RHEA-COMP:10101"/>
        <dbReference type="Rhea" id="RHEA-COMP:10102"/>
        <dbReference type="ChEBI" id="CHEBI:65314"/>
        <dbReference type="ChEBI" id="CHEBI:65315"/>
        <dbReference type="EC" id="5.4.99.25"/>
    </reaction>
</comment>
<dbReference type="GO" id="GO:0003723">
    <property type="term" value="F:RNA binding"/>
    <property type="evidence" value="ECO:0007669"/>
    <property type="project" value="InterPro"/>
</dbReference>
<dbReference type="CDD" id="cd02573">
    <property type="entry name" value="PseudoU_synth_EcTruB"/>
    <property type="match status" value="1"/>
</dbReference>
<keyword evidence="3 5" id="KW-0819">tRNA processing</keyword>
<dbReference type="Proteomes" id="UP000305792">
    <property type="component" value="Unassembled WGS sequence"/>
</dbReference>
<dbReference type="GO" id="GO:1990481">
    <property type="term" value="P:mRNA pseudouridine synthesis"/>
    <property type="evidence" value="ECO:0007669"/>
    <property type="project" value="TreeGrafter"/>
</dbReference>
<evidence type="ECO:0000256" key="5">
    <source>
        <dbReference type="HAMAP-Rule" id="MF_01080"/>
    </source>
</evidence>
<dbReference type="InterPro" id="IPR002501">
    <property type="entry name" value="PsdUridine_synth_N"/>
</dbReference>
<evidence type="ECO:0000256" key="6">
    <source>
        <dbReference type="SAM" id="MobiDB-lite"/>
    </source>
</evidence>
<dbReference type="InterPro" id="IPR020103">
    <property type="entry name" value="PsdUridine_synth_cat_dom_sf"/>
</dbReference>
<dbReference type="InterPro" id="IPR015947">
    <property type="entry name" value="PUA-like_sf"/>
</dbReference>
<comment type="similarity">
    <text evidence="2 5">Belongs to the pseudouridine synthase TruB family. Type 1 subfamily.</text>
</comment>
<feature type="domain" description="Pseudouridine synthase II N-terminal" evidence="7">
    <location>
        <begin position="42"/>
        <end position="202"/>
    </location>
</feature>
<keyword evidence="11" id="KW-1185">Reference proteome</keyword>
<dbReference type="PANTHER" id="PTHR13767">
    <property type="entry name" value="TRNA-PSEUDOURIDINE SYNTHASE"/>
    <property type="match status" value="1"/>
</dbReference>
<gene>
    <name evidence="5 10" type="primary">truB</name>
    <name evidence="10" type="ORF">E9998_02405</name>
</gene>
<evidence type="ECO:0000256" key="3">
    <source>
        <dbReference type="ARBA" id="ARBA00022694"/>
    </source>
</evidence>
<feature type="active site" description="Nucleophile" evidence="5">
    <location>
        <position position="57"/>
    </location>
</feature>
<comment type="function">
    <text evidence="5">Responsible for synthesis of pseudouridine from uracil-55 in the psi GC loop of transfer RNAs.</text>
</comment>
<organism evidence="10 11">
    <name type="scientific">Glycomyces paridis</name>
    <dbReference type="NCBI Taxonomy" id="2126555"/>
    <lineage>
        <taxon>Bacteria</taxon>
        <taxon>Bacillati</taxon>
        <taxon>Actinomycetota</taxon>
        <taxon>Actinomycetes</taxon>
        <taxon>Glycomycetales</taxon>
        <taxon>Glycomycetaceae</taxon>
        <taxon>Glycomyces</taxon>
    </lineage>
</organism>
<reference evidence="10 11" key="1">
    <citation type="journal article" date="2018" name="Int. J. Syst. Evol. Microbiol.">
        <title>Glycomyces paridis sp. nov., isolated from the medicinal plant Paris polyphylla.</title>
        <authorList>
            <person name="Fang X.M."/>
            <person name="Bai J.L."/>
            <person name="Su J."/>
            <person name="Zhao L.L."/>
            <person name="Liu H.Y."/>
            <person name="Ma B.P."/>
            <person name="Zhang Y.Q."/>
            <person name="Yu L.Y."/>
        </authorList>
    </citation>
    <scope>NUCLEOTIDE SEQUENCE [LARGE SCALE GENOMIC DNA]</scope>
    <source>
        <strain evidence="10 11">CPCC 204357</strain>
    </source>
</reference>
<protein>
    <recommendedName>
        <fullName evidence="5">tRNA pseudouridine synthase B</fullName>
        <ecNumber evidence="5">5.4.99.25</ecNumber>
    </recommendedName>
    <alternativeName>
        <fullName evidence="5">tRNA pseudouridine(55) synthase</fullName>
        <shortName evidence="5">Psi55 synthase</shortName>
    </alternativeName>
    <alternativeName>
        <fullName evidence="5">tRNA pseudouridylate synthase</fullName>
    </alternativeName>
    <alternativeName>
        <fullName evidence="5">tRNA-uridine isomerase</fullName>
    </alternativeName>
</protein>
<dbReference type="RefSeq" id="WP_136528121.1">
    <property type="nucleotide sequence ID" value="NZ_STGX01000002.1"/>
</dbReference>
<dbReference type="SUPFAM" id="SSF55120">
    <property type="entry name" value="Pseudouridine synthase"/>
    <property type="match status" value="1"/>
</dbReference>
<dbReference type="Gene3D" id="3.30.2350.10">
    <property type="entry name" value="Pseudouridine synthase"/>
    <property type="match status" value="1"/>
</dbReference>
<dbReference type="Pfam" id="PF01509">
    <property type="entry name" value="TruB_N"/>
    <property type="match status" value="1"/>
</dbReference>
<dbReference type="SUPFAM" id="SSF88697">
    <property type="entry name" value="PUA domain-like"/>
    <property type="match status" value="1"/>
</dbReference>
<dbReference type="GO" id="GO:0031119">
    <property type="term" value="P:tRNA pseudouridine synthesis"/>
    <property type="evidence" value="ECO:0007669"/>
    <property type="project" value="UniProtKB-UniRule"/>
</dbReference>
<dbReference type="GO" id="GO:0160148">
    <property type="term" value="F:tRNA pseudouridine(55) synthase activity"/>
    <property type="evidence" value="ECO:0007669"/>
    <property type="project" value="UniProtKB-EC"/>
</dbReference>
<dbReference type="EC" id="5.4.99.25" evidence="5"/>
<evidence type="ECO:0000259" key="8">
    <source>
        <dbReference type="Pfam" id="PF09142"/>
    </source>
</evidence>
<dbReference type="OrthoDB" id="9802309at2"/>
<keyword evidence="4 5" id="KW-0413">Isomerase</keyword>
<dbReference type="PANTHER" id="PTHR13767:SF2">
    <property type="entry name" value="PSEUDOURIDYLATE SYNTHASE TRUB1"/>
    <property type="match status" value="1"/>
</dbReference>
<dbReference type="HAMAP" id="MF_01080">
    <property type="entry name" value="TruB_bact"/>
    <property type="match status" value="1"/>
</dbReference>
<dbReference type="InterPro" id="IPR036974">
    <property type="entry name" value="PUA_sf"/>
</dbReference>
<dbReference type="InterPro" id="IPR014780">
    <property type="entry name" value="tRNA_psdUridine_synth_TruB"/>
</dbReference>
<comment type="caution">
    <text evidence="10">The sequence shown here is derived from an EMBL/GenBank/DDBJ whole genome shotgun (WGS) entry which is preliminary data.</text>
</comment>
<evidence type="ECO:0000259" key="7">
    <source>
        <dbReference type="Pfam" id="PF01509"/>
    </source>
</evidence>
<dbReference type="Pfam" id="PF16198">
    <property type="entry name" value="TruB_C_2"/>
    <property type="match status" value="1"/>
</dbReference>
<name>A0A4S8PKH4_9ACTN</name>
<evidence type="ECO:0000259" key="9">
    <source>
        <dbReference type="Pfam" id="PF16198"/>
    </source>
</evidence>
<sequence length="322" mass="33240">MSAVGPRLASRTVSTPQTPVPGLIVVDKPQGITSHGVVSRMRRICGTRKVGHGGTLDPMATGVLIVAVGKATKLLTYVSGLDKSYAATIRLGQATVTDDAEGTVTDHADLEAVAALTESAVRDGLAAMVGEIDQVPSAVSAVKVDGKRAYKRVREGEAVELKARRITIAAIEVREIRKASDPEGFAVVDVDVEVSCSSGTYIRAIARDLGKALGVGGHLTALRRTRIGGFDLGAAATLETLAERSEAGEPLGALTMGEAAARLMPVRTATESEAKALSYGKPLDAAGIEGRYAVLDAGGELLAVMTEHGDTAKPETVFAAAS</sequence>
<dbReference type="EMBL" id="STGX01000002">
    <property type="protein sequence ID" value="THV31248.1"/>
    <property type="molecule type" value="Genomic_DNA"/>
</dbReference>
<dbReference type="NCBIfam" id="TIGR00431">
    <property type="entry name" value="TruB"/>
    <property type="match status" value="1"/>
</dbReference>
<evidence type="ECO:0000256" key="1">
    <source>
        <dbReference type="ARBA" id="ARBA00000385"/>
    </source>
</evidence>
<feature type="domain" description="tRNA pseudouridylate synthase B C-terminal" evidence="9">
    <location>
        <begin position="203"/>
        <end position="244"/>
    </location>
</feature>
<dbReference type="InterPro" id="IPR032819">
    <property type="entry name" value="TruB_C"/>
</dbReference>
<evidence type="ECO:0000313" key="11">
    <source>
        <dbReference type="Proteomes" id="UP000305792"/>
    </source>
</evidence>
<evidence type="ECO:0000256" key="4">
    <source>
        <dbReference type="ARBA" id="ARBA00023235"/>
    </source>
</evidence>